<name>A0ABU6RS68_9FABA</name>
<proteinExistence type="predicted"/>
<dbReference type="Proteomes" id="UP001341840">
    <property type="component" value="Unassembled WGS sequence"/>
</dbReference>
<keyword evidence="3" id="KW-1185">Reference proteome</keyword>
<evidence type="ECO:0000313" key="3">
    <source>
        <dbReference type="Proteomes" id="UP001341840"/>
    </source>
</evidence>
<accession>A0ABU6RS68</accession>
<gene>
    <name evidence="2" type="ORF">PIB30_080454</name>
</gene>
<evidence type="ECO:0000313" key="2">
    <source>
        <dbReference type="EMBL" id="MED6126646.1"/>
    </source>
</evidence>
<organism evidence="2 3">
    <name type="scientific">Stylosanthes scabra</name>
    <dbReference type="NCBI Taxonomy" id="79078"/>
    <lineage>
        <taxon>Eukaryota</taxon>
        <taxon>Viridiplantae</taxon>
        <taxon>Streptophyta</taxon>
        <taxon>Embryophyta</taxon>
        <taxon>Tracheophyta</taxon>
        <taxon>Spermatophyta</taxon>
        <taxon>Magnoliopsida</taxon>
        <taxon>eudicotyledons</taxon>
        <taxon>Gunneridae</taxon>
        <taxon>Pentapetalae</taxon>
        <taxon>rosids</taxon>
        <taxon>fabids</taxon>
        <taxon>Fabales</taxon>
        <taxon>Fabaceae</taxon>
        <taxon>Papilionoideae</taxon>
        <taxon>50 kb inversion clade</taxon>
        <taxon>dalbergioids sensu lato</taxon>
        <taxon>Dalbergieae</taxon>
        <taxon>Pterocarpus clade</taxon>
        <taxon>Stylosanthes</taxon>
    </lineage>
</organism>
<feature type="compositionally biased region" description="Acidic residues" evidence="1">
    <location>
        <begin position="131"/>
        <end position="142"/>
    </location>
</feature>
<protein>
    <submittedName>
        <fullName evidence="2">Uncharacterized protein</fullName>
    </submittedName>
</protein>
<comment type="caution">
    <text evidence="2">The sequence shown here is derived from an EMBL/GenBank/DDBJ whole genome shotgun (WGS) entry which is preliminary data.</text>
</comment>
<feature type="compositionally biased region" description="Polar residues" evidence="1">
    <location>
        <begin position="20"/>
        <end position="33"/>
    </location>
</feature>
<dbReference type="EMBL" id="JASCZI010031380">
    <property type="protein sequence ID" value="MED6126646.1"/>
    <property type="molecule type" value="Genomic_DNA"/>
</dbReference>
<sequence length="151" mass="16877">MRVGPAPKTADQRGAVMGFSQGSPYTSRANPAQSGDAGQGKCDWDTRMHKDYKIIEVNCARRYDRRMVEYHEEQTQEEPFLNHEETPARIVTDTVMPQALASPAGEVEIINLPTTVRNRQSDNKSNRGSNEDTDDEDQDTSDSDPTSNESE</sequence>
<evidence type="ECO:0000256" key="1">
    <source>
        <dbReference type="SAM" id="MobiDB-lite"/>
    </source>
</evidence>
<reference evidence="2 3" key="1">
    <citation type="journal article" date="2023" name="Plants (Basel)">
        <title>Bridging the Gap: Combining Genomics and Transcriptomics Approaches to Understand Stylosanthes scabra, an Orphan Legume from the Brazilian Caatinga.</title>
        <authorList>
            <person name="Ferreira-Neto J.R.C."/>
            <person name="da Silva M.D."/>
            <person name="Binneck E."/>
            <person name="de Melo N.F."/>
            <person name="da Silva R.H."/>
            <person name="de Melo A.L.T.M."/>
            <person name="Pandolfi V."/>
            <person name="Bustamante F.O."/>
            <person name="Brasileiro-Vidal A.C."/>
            <person name="Benko-Iseppon A.M."/>
        </authorList>
    </citation>
    <scope>NUCLEOTIDE SEQUENCE [LARGE SCALE GENOMIC DNA]</scope>
    <source>
        <tissue evidence="2">Leaves</tissue>
    </source>
</reference>
<feature type="region of interest" description="Disordered" evidence="1">
    <location>
        <begin position="111"/>
        <end position="151"/>
    </location>
</feature>
<feature type="region of interest" description="Disordered" evidence="1">
    <location>
        <begin position="1"/>
        <end position="44"/>
    </location>
</feature>